<dbReference type="OrthoDB" id="9766983at2"/>
<keyword evidence="3" id="KW-0378">Hydrolase</keyword>
<dbReference type="Gene3D" id="2.30.40.10">
    <property type="entry name" value="Urease, subunit C, domain 1"/>
    <property type="match status" value="1"/>
</dbReference>
<dbReference type="GO" id="GO:0005829">
    <property type="term" value="C:cytosol"/>
    <property type="evidence" value="ECO:0007669"/>
    <property type="project" value="TreeGrafter"/>
</dbReference>
<dbReference type="AlphaFoldDB" id="A0A418WES6"/>
<dbReference type="InterPro" id="IPR011059">
    <property type="entry name" value="Metal-dep_hydrolase_composite"/>
</dbReference>
<dbReference type="Pfam" id="PF07969">
    <property type="entry name" value="Amidohydro_3"/>
    <property type="match status" value="1"/>
</dbReference>
<dbReference type="GO" id="GO:0016812">
    <property type="term" value="F:hydrolase activity, acting on carbon-nitrogen (but not peptide) bonds, in cyclic amides"/>
    <property type="evidence" value="ECO:0007669"/>
    <property type="project" value="TreeGrafter"/>
</dbReference>
<reference evidence="3 4" key="1">
    <citation type="submission" date="2018-09" db="EMBL/GenBank/DDBJ databases">
        <authorList>
            <person name="Zhu H."/>
        </authorList>
    </citation>
    <scope>NUCLEOTIDE SEQUENCE [LARGE SCALE GENOMIC DNA]</scope>
    <source>
        <strain evidence="3 4">K1W22B-8</strain>
    </source>
</reference>
<evidence type="ECO:0000256" key="1">
    <source>
        <dbReference type="SAM" id="MobiDB-lite"/>
    </source>
</evidence>
<name>A0A418WES6_9PROT</name>
<gene>
    <name evidence="3" type="ORF">D3874_16985</name>
</gene>
<dbReference type="InterPro" id="IPR050378">
    <property type="entry name" value="Metallo-dep_Hydrolases_sf"/>
</dbReference>
<dbReference type="PANTHER" id="PTHR11647">
    <property type="entry name" value="HYDRANTOINASE/DIHYDROPYRIMIDINASE FAMILY MEMBER"/>
    <property type="match status" value="1"/>
</dbReference>
<feature type="domain" description="Amidohydrolase 3" evidence="2">
    <location>
        <begin position="48"/>
        <end position="200"/>
    </location>
</feature>
<dbReference type="InterPro" id="IPR013108">
    <property type="entry name" value="Amidohydro_3"/>
</dbReference>
<comment type="caution">
    <text evidence="3">The sequence shown here is derived from an EMBL/GenBank/DDBJ whole genome shotgun (WGS) entry which is preliminary data.</text>
</comment>
<dbReference type="SUPFAM" id="SSF51338">
    <property type="entry name" value="Composite domain of metallo-dependent hydrolases"/>
    <property type="match status" value="1"/>
</dbReference>
<feature type="region of interest" description="Disordered" evidence="1">
    <location>
        <begin position="577"/>
        <end position="601"/>
    </location>
</feature>
<dbReference type="RefSeq" id="WP_119779129.1">
    <property type="nucleotide sequence ID" value="NZ_QYUK01000011.1"/>
</dbReference>
<organism evidence="3 4">
    <name type="scientific">Oleomonas cavernae</name>
    <dbReference type="NCBI Taxonomy" id="2320859"/>
    <lineage>
        <taxon>Bacteria</taxon>
        <taxon>Pseudomonadati</taxon>
        <taxon>Pseudomonadota</taxon>
        <taxon>Alphaproteobacteria</taxon>
        <taxon>Acetobacterales</taxon>
        <taxon>Acetobacteraceae</taxon>
        <taxon>Oleomonas</taxon>
    </lineage>
</organism>
<keyword evidence="4" id="KW-1185">Reference proteome</keyword>
<evidence type="ECO:0000313" key="3">
    <source>
        <dbReference type="EMBL" id="RJF88494.1"/>
    </source>
</evidence>
<dbReference type="EMBL" id="QYUK01000011">
    <property type="protein sequence ID" value="RJF88494.1"/>
    <property type="molecule type" value="Genomic_DNA"/>
</dbReference>
<evidence type="ECO:0000313" key="4">
    <source>
        <dbReference type="Proteomes" id="UP000284605"/>
    </source>
</evidence>
<dbReference type="PANTHER" id="PTHR11647:SF1">
    <property type="entry name" value="COLLAPSIN RESPONSE MEDIATOR PROTEIN"/>
    <property type="match status" value="1"/>
</dbReference>
<dbReference type="InterPro" id="IPR032466">
    <property type="entry name" value="Metal_Hydrolase"/>
</dbReference>
<evidence type="ECO:0000259" key="2">
    <source>
        <dbReference type="Pfam" id="PF07969"/>
    </source>
</evidence>
<proteinExistence type="predicted"/>
<sequence length="601" mass="66032">MAAYDVIIQNGLWFDGTGAAPAQRHLGIRDGRVATVSPEPLSLIGCPEVIDAKGKWVLPGFVDIHTHYDAEILVAPGLNESVRHGVTSVFLGSCSLSTIHADALDCADLFSRVEAIPREHVLSSLERIKTWDTAAGYVRHLESLPLGPNVAAFLGHSDLRAHVMGLGRAVDDRVRPDKTEMRQMESLLEDAIDAGFLGLSSMTTPWDKLDGDRYRSKSLPSTFATWREYRALNKVLRRKGRVLQSAPNTTNPLNGLLFVMESCGFFVRKPLRTSLLVAVDSKSAPSGTLAVQLGSTRLSNTLLRSDLVWQHVPVPFQVYADGIDFVIFEEFGSGRAALHLKDEVERNKLLQNEGYRRAFRRQYEQRFDLRMWKRDFHDTEIVDCPDASVIGKSFGQVADERGAHPVDGFLDLVVAHGQKVRWRMTVANHRPAVLDQVASHPALQMGFADSGAHLRNMAFYNAPIRFLKRVHDAVQAGRPFMSLEQAVHRLTGELAGFYGVDAGTLREGDRADVAVIDPRGLDAAVDVSHEAEMPAFGGLRRMVNDSDAAVAATLVGGRVVFRDAKFAPSFGKSERTGRFLRAGEPRGSVDAPAPVRSSEAA</sequence>
<dbReference type="Gene3D" id="3.20.20.140">
    <property type="entry name" value="Metal-dependent hydrolases"/>
    <property type="match status" value="1"/>
</dbReference>
<accession>A0A418WES6</accession>
<protein>
    <submittedName>
        <fullName evidence="3">N-acyl-D-glutamate amidohydrolase</fullName>
    </submittedName>
</protein>
<dbReference type="Proteomes" id="UP000284605">
    <property type="component" value="Unassembled WGS sequence"/>
</dbReference>
<dbReference type="SUPFAM" id="SSF51556">
    <property type="entry name" value="Metallo-dependent hydrolases"/>
    <property type="match status" value="1"/>
</dbReference>